<dbReference type="Pfam" id="PF01042">
    <property type="entry name" value="Ribonuc_L-PSP"/>
    <property type="match status" value="1"/>
</dbReference>
<keyword evidence="2" id="KW-1185">Reference proteome</keyword>
<dbReference type="InterPro" id="IPR035709">
    <property type="entry name" value="YoaB-like"/>
</dbReference>
<dbReference type="InterPro" id="IPR035959">
    <property type="entry name" value="RutC-like_sf"/>
</dbReference>
<dbReference type="Gene3D" id="3.30.1330.40">
    <property type="entry name" value="RutC-like"/>
    <property type="match status" value="1"/>
</dbReference>
<protein>
    <submittedName>
        <fullName evidence="1">RidA family protein</fullName>
    </submittedName>
</protein>
<dbReference type="CDD" id="cd06150">
    <property type="entry name" value="YjgF_YER057c_UK114_like_2"/>
    <property type="match status" value="1"/>
</dbReference>
<gene>
    <name evidence="1" type="ORF">GL286_20060</name>
</gene>
<organism evidence="1 2">
    <name type="scientific">Paracoccus aestuariivivens</name>
    <dbReference type="NCBI Taxonomy" id="1820333"/>
    <lineage>
        <taxon>Bacteria</taxon>
        <taxon>Pseudomonadati</taxon>
        <taxon>Pseudomonadota</taxon>
        <taxon>Alphaproteobacteria</taxon>
        <taxon>Rhodobacterales</taxon>
        <taxon>Paracoccaceae</taxon>
        <taxon>Paracoccus</taxon>
    </lineage>
</organism>
<dbReference type="OrthoDB" id="9803101at2"/>
<sequence>MTNPSAVERLGVGPRMSQVNIARGETIYLAGQVAKTAAGAPVREQMAEILANIDTHLAAAGSTKENILQATILLTDMAGFDEMNTIWDAWVAPGQAPGRACFQAPLNRPGLDVEVIVVAAR</sequence>
<evidence type="ECO:0000313" key="2">
    <source>
        <dbReference type="Proteomes" id="UP000478183"/>
    </source>
</evidence>
<dbReference type="Proteomes" id="UP000478183">
    <property type="component" value="Unassembled WGS sequence"/>
</dbReference>
<dbReference type="PANTHER" id="PTHR47328:SF1">
    <property type="entry name" value="RUTC FAMILY PROTEIN YOAB"/>
    <property type="match status" value="1"/>
</dbReference>
<dbReference type="AlphaFoldDB" id="A0A6L6JIP2"/>
<comment type="caution">
    <text evidence="1">The sequence shown here is derived from an EMBL/GenBank/DDBJ whole genome shotgun (WGS) entry which is preliminary data.</text>
</comment>
<accession>A0A6L6JIP2</accession>
<dbReference type="InterPro" id="IPR006175">
    <property type="entry name" value="YjgF/YER057c/UK114"/>
</dbReference>
<dbReference type="SUPFAM" id="SSF55298">
    <property type="entry name" value="YjgF-like"/>
    <property type="match status" value="1"/>
</dbReference>
<name>A0A6L6JIP2_9RHOB</name>
<reference evidence="1 2" key="1">
    <citation type="submission" date="2019-11" db="EMBL/GenBank/DDBJ databases">
        <authorList>
            <person name="Dong K."/>
        </authorList>
    </citation>
    <scope>NUCLEOTIDE SEQUENCE [LARGE SCALE GENOMIC DNA]</scope>
    <source>
        <strain evidence="1 2">NBRC 111993</strain>
    </source>
</reference>
<proteinExistence type="predicted"/>
<evidence type="ECO:0000313" key="1">
    <source>
        <dbReference type="EMBL" id="MTH80004.1"/>
    </source>
</evidence>
<dbReference type="RefSeq" id="WP_155097354.1">
    <property type="nucleotide sequence ID" value="NZ_WMIE01000024.1"/>
</dbReference>
<dbReference type="EMBL" id="WMIE01000024">
    <property type="protein sequence ID" value="MTH80004.1"/>
    <property type="molecule type" value="Genomic_DNA"/>
</dbReference>
<dbReference type="PANTHER" id="PTHR47328">
    <property type="match status" value="1"/>
</dbReference>